<dbReference type="Gene3D" id="3.20.20.410">
    <property type="entry name" value="Protein of unknown function UPF0759"/>
    <property type="match status" value="1"/>
</dbReference>
<dbReference type="PANTHER" id="PTHR30348">
    <property type="entry name" value="UNCHARACTERIZED PROTEIN YECE"/>
    <property type="match status" value="1"/>
</dbReference>
<accession>A0A0R0ANY0</accession>
<proteinExistence type="predicted"/>
<dbReference type="OrthoDB" id="9780310at2"/>
<dbReference type="EMBL" id="LLXU01000050">
    <property type="protein sequence ID" value="KRG46853.1"/>
    <property type="molecule type" value="Genomic_DNA"/>
</dbReference>
<evidence type="ECO:0000313" key="2">
    <source>
        <dbReference type="Proteomes" id="UP000051802"/>
    </source>
</evidence>
<dbReference type="InterPro" id="IPR002763">
    <property type="entry name" value="DUF72"/>
</dbReference>
<dbReference type="Pfam" id="PF01904">
    <property type="entry name" value="DUF72"/>
    <property type="match status" value="1"/>
</dbReference>
<keyword evidence="2" id="KW-1185">Reference proteome</keyword>
<reference evidence="1 2" key="1">
    <citation type="submission" date="2015-10" db="EMBL/GenBank/DDBJ databases">
        <title>Genome sequencing and analysis of members of genus Stenotrophomonas.</title>
        <authorList>
            <person name="Patil P.P."/>
            <person name="Midha S."/>
            <person name="Patil P.B."/>
        </authorList>
    </citation>
    <scope>NUCLEOTIDE SEQUENCE [LARGE SCALE GENOMIC DNA]</scope>
    <source>
        <strain evidence="1 2">JCM 16536</strain>
    </source>
</reference>
<sequence length="253" mass="27590">MGNERARIRIGTAAWAIPRAYAGEFGEGGSVLARYATRFDAVEINSSFYRPHQTATYARWAESVPTGFRFSVKLPQEISHERALRGAGPALDRFLGQVAGLGDRLGCLLLQLPPGQAFDARVAATFFGMLRRRAEVPVACEPRHASWFTPSADTLLARYRISRAAADPARVPSAGEPGGDPSTSYFRWHGAPRIYYSPYGPAAIESLAEQARAAAGAHRVSWVIFDNTAHGFATRDALRLQARMRSPASRSAQ</sequence>
<comment type="caution">
    <text evidence="1">The sequence shown here is derived from an EMBL/GenBank/DDBJ whole genome shotgun (WGS) entry which is preliminary data.</text>
</comment>
<organism evidence="1 2">
    <name type="scientific">Stenotrophomonas panacihumi</name>
    <dbReference type="NCBI Taxonomy" id="676599"/>
    <lineage>
        <taxon>Bacteria</taxon>
        <taxon>Pseudomonadati</taxon>
        <taxon>Pseudomonadota</taxon>
        <taxon>Gammaproteobacteria</taxon>
        <taxon>Lysobacterales</taxon>
        <taxon>Lysobacteraceae</taxon>
        <taxon>Stenotrophomonas</taxon>
    </lineage>
</organism>
<dbReference type="InterPro" id="IPR036520">
    <property type="entry name" value="UPF0759_sf"/>
</dbReference>
<protein>
    <recommendedName>
        <fullName evidence="3">DUF72 domain-containing protein</fullName>
    </recommendedName>
</protein>
<dbReference type="AlphaFoldDB" id="A0A0R0ANY0"/>
<evidence type="ECO:0008006" key="3">
    <source>
        <dbReference type="Google" id="ProtNLM"/>
    </source>
</evidence>
<dbReference type="Proteomes" id="UP000051802">
    <property type="component" value="Unassembled WGS sequence"/>
</dbReference>
<dbReference type="RefSeq" id="WP_057643904.1">
    <property type="nucleotide sequence ID" value="NZ_LLXU01000050.1"/>
</dbReference>
<name>A0A0R0ANY0_9GAMM</name>
<dbReference type="SUPFAM" id="SSF117396">
    <property type="entry name" value="TM1631-like"/>
    <property type="match status" value="1"/>
</dbReference>
<evidence type="ECO:0000313" key="1">
    <source>
        <dbReference type="EMBL" id="KRG46853.1"/>
    </source>
</evidence>
<gene>
    <name evidence="1" type="ORF">ARC20_04040</name>
</gene>
<dbReference type="PANTHER" id="PTHR30348:SF14">
    <property type="entry name" value="BLR8050 PROTEIN"/>
    <property type="match status" value="1"/>
</dbReference>